<accession>A0ABS2RIZ8</accession>
<reference evidence="2 3" key="1">
    <citation type="submission" date="2021-01" db="EMBL/GenBank/DDBJ databases">
        <title>Sequencing the genomes of 1000 actinobacteria strains.</title>
        <authorList>
            <person name="Klenk H.-P."/>
        </authorList>
    </citation>
    <scope>NUCLEOTIDE SEQUENCE [LARGE SCALE GENOMIC DNA]</scope>
    <source>
        <strain evidence="2 3">DSM 18662</strain>
    </source>
</reference>
<protein>
    <recommendedName>
        <fullName evidence="4">Virulence plasmid A protein</fullName>
    </recommendedName>
</protein>
<name>A0ABS2RIZ8_9ACTN</name>
<gene>
    <name evidence="2" type="ORF">JOE57_001868</name>
</gene>
<dbReference type="Proteomes" id="UP000704762">
    <property type="component" value="Unassembled WGS sequence"/>
</dbReference>
<feature type="compositionally biased region" description="Low complexity" evidence="1">
    <location>
        <begin position="218"/>
        <end position="242"/>
    </location>
</feature>
<dbReference type="RefSeq" id="WP_204917434.1">
    <property type="nucleotide sequence ID" value="NZ_BAAAQP010000002.1"/>
</dbReference>
<dbReference type="EMBL" id="JAFBCF010000001">
    <property type="protein sequence ID" value="MBM7798947.1"/>
    <property type="molecule type" value="Genomic_DNA"/>
</dbReference>
<comment type="caution">
    <text evidence="2">The sequence shown here is derived from an EMBL/GenBank/DDBJ whole genome shotgun (WGS) entry which is preliminary data.</text>
</comment>
<feature type="region of interest" description="Disordered" evidence="1">
    <location>
        <begin position="218"/>
        <end position="245"/>
    </location>
</feature>
<evidence type="ECO:0008006" key="4">
    <source>
        <dbReference type="Google" id="ProtNLM"/>
    </source>
</evidence>
<organism evidence="2 3">
    <name type="scientific">Microlunatus panaciterrae</name>
    <dbReference type="NCBI Taxonomy" id="400768"/>
    <lineage>
        <taxon>Bacteria</taxon>
        <taxon>Bacillati</taxon>
        <taxon>Actinomycetota</taxon>
        <taxon>Actinomycetes</taxon>
        <taxon>Propionibacteriales</taxon>
        <taxon>Propionibacteriaceae</taxon>
        <taxon>Microlunatus</taxon>
    </lineage>
</organism>
<evidence type="ECO:0000313" key="2">
    <source>
        <dbReference type="EMBL" id="MBM7798947.1"/>
    </source>
</evidence>
<proteinExistence type="predicted"/>
<sequence>MTTNPVDWSTLTTDPAATTAVTALGTLAAGFDPQVPAVLIPVRVETRFTTVEVPDLTDHLGDLLDLLAQLDDLLQRLRERSFPTELVGTVKEKTAFKRRVEEPLYKATETDLTLFAGTLERLRFQLEQPITAGTPEQQRRLARALPALREGIGAARAGLGGLRSDYQRERFLAAFDQQVAIAEALFRAIAGRVQPALRLVADLGLRTGAQAARELGRTPAGLPLRPGLPGGAPAAGTAGPAGRRPRHRIVIGDGTTADALGAARVVRLDRSQLIASAEAADLILSRLTDPMAALGPDLRAAAAGITLLPGALKADLLARLAVAAGRPGAAELRAEIEATPSDRPDLDRKVPDRTASTVFALARPTRTVHQLLVRVYPEPLAVDSHEEDLTETERNDGAHFWTETAAAGDDEDLRKGAWRALCIGRSTQRAAWVARVTEPFEPAETGPTPGAAAAKLISDAITALEKRAAVLGGDRTVPDERPGRPPVLRPRRALTDRQLTAIARALQAVQSSLEAAEALPATAITTIAARLQTQRATLVGLSQVFSNVPAEWIKLLDELVGRMQRIPVEPIPQPTTPTVGTRSGTWTRAASSTVLPKRFAVFTISGGKAGKVTAGRPIPADLKLGLDPSGDTFSLDEDGNLVVPDGLRWMSDFDEAEAKGMALRLTITAQEAEQGFDELLVLGLSDGDAADAEARLTAMLDAHHYTADGLSVLPVGTATNNTEDDRAGYSSTDDPDQAYPIERGPSLAATTNDSDGSRLATALGIDTDVLAHVAGADGTDANDALLANQVLYPGTIGHALEELASGLISRDARDRLRRYALAHVSGRGLLPAIRVDDQPYGLLPVLALSRFRTDLRDSGLDAAAPAERARQKKFEDTLLGLFRQLNRDWSTIRLGADGGPAVKHAHSPEVGQPGFDAQQHFLGMLGLEFSSVGSSYRFALNVADRGGVRGQPDLGLSFGVPPTEGTSVDTAATLGPFALMEHLEEVFRTAFGLPPASIPRDPSTGQASADWKPVLELLQTSRAYGLRLLTGLWPLQGVVSVPAHGTTTGTGTWILNLLSLALTEVRARTEDDLANVGLAELLVRHALLAEARRAAADVLITRGLLSEEALAILGTSSLYQTWSAGTLSRTSAWGLLFTPVNRLAELGGAGVPVPADLDNRTMAEVVAALRPAVITDHRAAITTFAGLPADRMTALTREHLDLCSYRLDAWLGGLAHRRLQILRARRPRGAQIGAYGWVENLRRKPSAPPATAVPEALAGLPGRPLISDPTGEGFIQTPSPTHAVTAAILRAAYRSQTAEGSFGNEMSVNLSSDRVRVALSLIDGVRAGNDLGALLGYRLERFLHEYYARPDTPQVVELDSAIFPLRRAYPTVAAVAPGAEAVTEPTRYVVDGLALVRTLLDWVEANDPDAEGTLFQTLWAHQAAYPWLTKPGALPPRAETDKLVGVLRGIDAIADALDALADLTISETVHQLVRGNHARAAAVLAALSEGTAIPHPEVTDTPRTGLPISHKLILQLPAMSADPVVGPVGWEAVPMTARAALEPAVNHWLGVLLGDPAKIRIRLNSGGLAPGAALPEVSVADLGLQPLDLVALLADGFDSAVGTLTARVLDQLRPAELPPDQPGVVVADGPQTTATDSWTIESLRAPAWGPLIRSITDVAPLLEAAADLLGKSRPANASDYAAPEFTATAGDGIDVDDLATRVQRLLDGARQDAVALARLLAEDGGLDSAVLDGDPAVWLGTLRTPVPADPAAEHPSAWLPMLDFTSGTPAERAERLARLDAFWAGRDAWRTAAKAAQAYGIRVGLPRRYLSRIQVSTELLQSAEVAFLDLAGRCRTAAATLAAAPEPKPASTWTQAARDLLGDGLTLVPRVGLDPVRADLQTALDSHLVGPDDLDAWLEGAAAVRPGAADLAEVQLLAEALGRHSLTGEVAQLPHVDGTPWLGGALPDPALLTGKVSVVIFGADQLPAAGSTGTALLVDEWSESVPYREEVTGVALHYDQPDSTAPQAILVAVPPVLDQPWTLTDLAATLHDTLEIARNRMVEVEHLGASRYGQLLPLLVGEVVPHAAGSEVAGDRVILDFHQNNP</sequence>
<evidence type="ECO:0000313" key="3">
    <source>
        <dbReference type="Proteomes" id="UP000704762"/>
    </source>
</evidence>
<keyword evidence="3" id="KW-1185">Reference proteome</keyword>
<feature type="region of interest" description="Disordered" evidence="1">
    <location>
        <begin position="715"/>
        <end position="755"/>
    </location>
</feature>
<evidence type="ECO:0000256" key="1">
    <source>
        <dbReference type="SAM" id="MobiDB-lite"/>
    </source>
</evidence>